<feature type="region of interest" description="Disordered" evidence="3">
    <location>
        <begin position="532"/>
        <end position="593"/>
    </location>
</feature>
<feature type="DNA-binding region" description="TEA" evidence="2">
    <location>
        <begin position="35"/>
        <end position="109"/>
    </location>
</feature>
<feature type="compositionally biased region" description="Basic and acidic residues" evidence="3">
    <location>
        <begin position="532"/>
        <end position="542"/>
    </location>
</feature>
<evidence type="ECO:0000256" key="1">
    <source>
        <dbReference type="ARBA" id="ARBA00008421"/>
    </source>
</evidence>
<dbReference type="GO" id="GO:0003700">
    <property type="term" value="F:DNA-binding transcription factor activity"/>
    <property type="evidence" value="ECO:0007669"/>
    <property type="project" value="InterPro"/>
</dbReference>
<gene>
    <name evidence="5" type="ORF">F5878DRAFT_691590</name>
</gene>
<keyword evidence="6" id="KW-1185">Reference proteome</keyword>
<dbReference type="Proteomes" id="UP001163846">
    <property type="component" value="Unassembled WGS sequence"/>
</dbReference>
<evidence type="ECO:0000256" key="2">
    <source>
        <dbReference type="PROSITE-ProRule" id="PRU00505"/>
    </source>
</evidence>
<dbReference type="AlphaFoldDB" id="A0AA38P3V1"/>
<dbReference type="EMBL" id="MU806374">
    <property type="protein sequence ID" value="KAJ3835818.1"/>
    <property type="molecule type" value="Genomic_DNA"/>
</dbReference>
<feature type="region of interest" description="Disordered" evidence="3">
    <location>
        <begin position="335"/>
        <end position="439"/>
    </location>
</feature>
<comment type="caution">
    <text evidence="5">The sequence shown here is derived from an EMBL/GenBank/DDBJ whole genome shotgun (WGS) entry which is preliminary data.</text>
</comment>
<proteinExistence type="inferred from homology"/>
<feature type="compositionally biased region" description="Polar residues" evidence="3">
    <location>
        <begin position="357"/>
        <end position="370"/>
    </location>
</feature>
<feature type="compositionally biased region" description="Polar residues" evidence="3">
    <location>
        <begin position="335"/>
        <end position="348"/>
    </location>
</feature>
<evidence type="ECO:0000259" key="4">
    <source>
        <dbReference type="PROSITE" id="PS51088"/>
    </source>
</evidence>
<feature type="compositionally biased region" description="Pro residues" evidence="3">
    <location>
        <begin position="559"/>
        <end position="568"/>
    </location>
</feature>
<dbReference type="Gene3D" id="6.10.20.40">
    <property type="entry name" value="TEA/ATTS domain"/>
    <property type="match status" value="1"/>
</dbReference>
<feature type="domain" description="TEA" evidence="4">
    <location>
        <begin position="35"/>
        <end position="109"/>
    </location>
</feature>
<feature type="compositionally biased region" description="Low complexity" evidence="3">
    <location>
        <begin position="580"/>
        <end position="590"/>
    </location>
</feature>
<dbReference type="PROSITE" id="PS51088">
    <property type="entry name" value="TEA_2"/>
    <property type="match status" value="1"/>
</dbReference>
<dbReference type="SMART" id="SM00426">
    <property type="entry name" value="TEA"/>
    <property type="match status" value="1"/>
</dbReference>
<accession>A0AA38P3V1</accession>
<evidence type="ECO:0000313" key="6">
    <source>
        <dbReference type="Proteomes" id="UP001163846"/>
    </source>
</evidence>
<dbReference type="InterPro" id="IPR038096">
    <property type="entry name" value="TEA/ATTS_sf"/>
</dbReference>
<reference evidence="5" key="1">
    <citation type="submission" date="2022-08" db="EMBL/GenBank/DDBJ databases">
        <authorList>
            <consortium name="DOE Joint Genome Institute"/>
            <person name="Min B."/>
            <person name="Riley R."/>
            <person name="Sierra-Patev S."/>
            <person name="Naranjo-Ortiz M."/>
            <person name="Looney B."/>
            <person name="Konkel Z."/>
            <person name="Slot J.C."/>
            <person name="Sakamoto Y."/>
            <person name="Steenwyk J.L."/>
            <person name="Rokas A."/>
            <person name="Carro J."/>
            <person name="Camarero S."/>
            <person name="Ferreira P."/>
            <person name="Molpeceres G."/>
            <person name="Ruiz-Duenas F.J."/>
            <person name="Serrano A."/>
            <person name="Henrissat B."/>
            <person name="Drula E."/>
            <person name="Hughes K.W."/>
            <person name="Mata J.L."/>
            <person name="Ishikawa N.K."/>
            <person name="Vargas-Isla R."/>
            <person name="Ushijima S."/>
            <person name="Smith C.A."/>
            <person name="Ahrendt S."/>
            <person name="Andreopoulos W."/>
            <person name="He G."/>
            <person name="Labutti K."/>
            <person name="Lipzen A."/>
            <person name="Ng V."/>
            <person name="Sandor L."/>
            <person name="Barry K."/>
            <person name="Martinez A.T."/>
            <person name="Xiao Y."/>
            <person name="Gibbons J.G."/>
            <person name="Terashima K."/>
            <person name="Hibbett D.S."/>
            <person name="Grigoriev I.V."/>
        </authorList>
    </citation>
    <scope>NUCLEOTIDE SEQUENCE</scope>
    <source>
        <strain evidence="5">TFB9207</strain>
    </source>
</reference>
<feature type="compositionally biased region" description="Low complexity" evidence="3">
    <location>
        <begin position="412"/>
        <end position="424"/>
    </location>
</feature>
<dbReference type="Pfam" id="PF01285">
    <property type="entry name" value="TEA"/>
    <property type="match status" value="1"/>
</dbReference>
<protein>
    <recommendedName>
        <fullName evidence="4">TEA domain-containing protein</fullName>
    </recommendedName>
</protein>
<organism evidence="5 6">
    <name type="scientific">Lentinula raphanica</name>
    <dbReference type="NCBI Taxonomy" id="153919"/>
    <lineage>
        <taxon>Eukaryota</taxon>
        <taxon>Fungi</taxon>
        <taxon>Dikarya</taxon>
        <taxon>Basidiomycota</taxon>
        <taxon>Agaricomycotina</taxon>
        <taxon>Agaricomycetes</taxon>
        <taxon>Agaricomycetidae</taxon>
        <taxon>Agaricales</taxon>
        <taxon>Marasmiineae</taxon>
        <taxon>Omphalotaceae</taxon>
        <taxon>Lentinula</taxon>
    </lineage>
</organism>
<comment type="similarity">
    <text evidence="1">Belongs to the TEC1 family.</text>
</comment>
<evidence type="ECO:0000256" key="3">
    <source>
        <dbReference type="SAM" id="MobiDB-lite"/>
    </source>
</evidence>
<dbReference type="InterPro" id="IPR000818">
    <property type="entry name" value="TEA/ATTS_dom"/>
</dbReference>
<name>A0AA38P3V1_9AGAR</name>
<evidence type="ECO:0000313" key="5">
    <source>
        <dbReference type="EMBL" id="KAJ3835818.1"/>
    </source>
</evidence>
<feature type="compositionally biased region" description="Polar residues" evidence="3">
    <location>
        <begin position="425"/>
        <end position="436"/>
    </location>
</feature>
<sequence length="643" mass="72620">MARRSQVYLASNTKSSTKEAAEIVLATRKSWKLTRSKTEKVWPPMIEAALIEALQKYRPQNTTDIQHLQRFPRRNCWISEYIKRRTGHFRSAKQVGSRLQQLRDSCRDERILKLLCRKQYDDDNSSRSTPFSDPSSPRFSYTSLSFTSLHAPDTYEPSTPEVALVRIELTSPLPHSGSPSFSDVFAAERETGPTMINLDLGLASVVNTVFSWKDPMVSLRCTRFLDVTQHHCLLKVLDGGTVVHMERTQIVLQSSLTEASNGRAKRIYLYQTTFLPGYWTQCFSSADMTSIEVHQCLVRRQPSSLDDLDFLSLKELPEDEIVHMVQYTFVDLRSTNSNSSEAEPSSQPHPEEGLPEPSSTDCVDSVQTSDVLGLDASPVSPEAESLRDGRAHYPVNGSRSPGSLQEYEQYYSFSASPSSASSDSVDTPQTGDSQEPSVCRQYRTYEFDFGPASPSMDTPVAVNTSTYIPPSATFQYGYSSTAPRVEWRQQEQDHWSNQHQECYQPTTTDDKPYVYFWEQLFTQSYSSYYNDGYDHSPTRTDDAPLTIEPSKLSLNPQPEQLPPSPTAYPMPSYNSYRPTQSQPSQSEPESGCGPYIAYEDQFRSFADATDVSNTIRYSHVGSVVDLPTYASQVVENDYRGYRS</sequence>